<dbReference type="PANTHER" id="PTHR13370:SF3">
    <property type="entry name" value="TRNA (GUANINE(10)-N2)-METHYLTRANSFERASE HOMOLOG"/>
    <property type="match status" value="1"/>
</dbReference>
<dbReference type="Gene3D" id="1.25.40.20">
    <property type="entry name" value="Ankyrin repeat-containing domain"/>
    <property type="match status" value="2"/>
</dbReference>
<evidence type="ECO:0000313" key="6">
    <source>
        <dbReference type="Proteomes" id="UP000243217"/>
    </source>
</evidence>
<dbReference type="STRING" id="74557.A0A1V9ZLD2"/>
<dbReference type="SUPFAM" id="SSF53335">
    <property type="entry name" value="S-adenosyl-L-methionine-dependent methyltransferases"/>
    <property type="match status" value="1"/>
</dbReference>
<keyword evidence="2" id="KW-0808">Transferase</keyword>
<dbReference type="GO" id="GO:0032259">
    <property type="term" value="P:methylation"/>
    <property type="evidence" value="ECO:0007669"/>
    <property type="project" value="UniProtKB-KW"/>
</dbReference>
<dbReference type="InterPro" id="IPR029063">
    <property type="entry name" value="SAM-dependent_MTases_sf"/>
</dbReference>
<keyword evidence="6" id="KW-1185">Reference proteome</keyword>
<evidence type="ECO:0000313" key="5">
    <source>
        <dbReference type="EMBL" id="OQR98776.1"/>
    </source>
</evidence>
<protein>
    <recommendedName>
        <fullName evidence="4">Ribosomal RNA large subunit methyltransferase K/L-like methyltransferase domain-containing protein</fullName>
    </recommendedName>
</protein>
<feature type="repeat" description="ANK" evidence="3">
    <location>
        <begin position="608"/>
        <end position="629"/>
    </location>
</feature>
<dbReference type="InterPro" id="IPR002052">
    <property type="entry name" value="DNA_methylase_N6_adenine_CS"/>
</dbReference>
<dbReference type="GO" id="GO:0043527">
    <property type="term" value="C:tRNA methyltransferase complex"/>
    <property type="evidence" value="ECO:0007669"/>
    <property type="project" value="UniProtKB-ARBA"/>
</dbReference>
<name>A0A1V9ZLD2_9STRA</name>
<dbReference type="GO" id="GO:0003676">
    <property type="term" value="F:nucleic acid binding"/>
    <property type="evidence" value="ECO:0007669"/>
    <property type="project" value="InterPro"/>
</dbReference>
<dbReference type="Proteomes" id="UP000243217">
    <property type="component" value="Unassembled WGS sequence"/>
</dbReference>
<dbReference type="Gene3D" id="3.40.50.150">
    <property type="entry name" value="Vaccinia Virus protein VP39"/>
    <property type="match status" value="1"/>
</dbReference>
<dbReference type="EMBL" id="JNBS01001842">
    <property type="protein sequence ID" value="OQR98776.1"/>
    <property type="molecule type" value="Genomic_DNA"/>
</dbReference>
<dbReference type="GO" id="GO:0005737">
    <property type="term" value="C:cytoplasm"/>
    <property type="evidence" value="ECO:0007669"/>
    <property type="project" value="TreeGrafter"/>
</dbReference>
<dbReference type="OrthoDB" id="296065at2759"/>
<evidence type="ECO:0000259" key="4">
    <source>
        <dbReference type="Pfam" id="PF01170"/>
    </source>
</evidence>
<dbReference type="Pfam" id="PF13637">
    <property type="entry name" value="Ank_4"/>
    <property type="match status" value="1"/>
</dbReference>
<sequence>METLILSIGRHQELVEHELIAVAALYGETVIVGDIDRFFYVKFLSFDVARCVVARCVLLQACFEVLEEDDSVEKLLNTLEVKYPLYFGKEEFVYEVKAPKKRLKNAKDKRKVLGKLCRLNAKKYAEEKSVDEKELCFLIKENGNVLLGRLIAHGLSPSTGSRGGRIGGGIAAKYALNKRPYTGITTMDPELALVMANLAQIQNGDWVLDPFAGSAGILLACAHFGMGMGFAHDISFRALQGDGPGRDIDANFSTYSFAYPEKALADVRYSMWRPDIKVDAIVCDPPYNIRTFGSSDSNSLDNQLLRALVQTADRHLVPGGRLVCYVCVNHSSNLNEYLQDVTSSTTLKILLNIKQQVTAKDFDNAQWLRSLVVLEKPGVRCPLPIVVVKPNQSVDTILQSRYMEWKVARSYKPLDIWRAAWVGDLPALSAYTGNLDERDANGKTALFFACGYNQIVIVKFLLDHVDVNACDDEGTSPLCQATRFGHLEVMELLLIAGADACKLSQQLWFPAYYAATYNHFEALNVICKYNTKSAYLQGPGLQTILHRAAECGHDVFIEKVLTIVPKLASIRDFHGRMYVTSAARSGYLNVVQNFFSEGIDLQMCLDNHNETPLDEAIRYGRTEVVEWLV</sequence>
<dbReference type="CDD" id="cd02440">
    <property type="entry name" value="AdoMet_MTases"/>
    <property type="match status" value="1"/>
</dbReference>
<dbReference type="Pfam" id="PF12796">
    <property type="entry name" value="Ank_2"/>
    <property type="match status" value="1"/>
</dbReference>
<gene>
    <name evidence="5" type="ORF">THRCLA_06666</name>
</gene>
<dbReference type="Pfam" id="PF01170">
    <property type="entry name" value="UPF0020"/>
    <property type="match status" value="1"/>
</dbReference>
<reference evidence="5 6" key="1">
    <citation type="journal article" date="2014" name="Genome Biol. Evol.">
        <title>The secreted proteins of Achlya hypogyna and Thraustotheca clavata identify the ancestral oomycete secretome and reveal gene acquisitions by horizontal gene transfer.</title>
        <authorList>
            <person name="Misner I."/>
            <person name="Blouin N."/>
            <person name="Leonard G."/>
            <person name="Richards T.A."/>
            <person name="Lane C.E."/>
        </authorList>
    </citation>
    <scope>NUCLEOTIDE SEQUENCE [LARGE SCALE GENOMIC DNA]</scope>
    <source>
        <strain evidence="5 6">ATCC 34112</strain>
    </source>
</reference>
<dbReference type="PROSITE" id="PS50088">
    <property type="entry name" value="ANK_REPEAT"/>
    <property type="match status" value="2"/>
</dbReference>
<comment type="caution">
    <text evidence="5">The sequence shown here is derived from an EMBL/GenBank/DDBJ whole genome shotgun (WGS) entry which is preliminary data.</text>
</comment>
<dbReference type="GO" id="GO:0008168">
    <property type="term" value="F:methyltransferase activity"/>
    <property type="evidence" value="ECO:0007669"/>
    <property type="project" value="UniProtKB-KW"/>
</dbReference>
<dbReference type="SUPFAM" id="SSF48403">
    <property type="entry name" value="Ankyrin repeat"/>
    <property type="match status" value="1"/>
</dbReference>
<feature type="repeat" description="ANK" evidence="3">
    <location>
        <begin position="473"/>
        <end position="505"/>
    </location>
</feature>
<accession>A0A1V9ZLD2</accession>
<dbReference type="PROSITE" id="PS50297">
    <property type="entry name" value="ANK_REP_REGION"/>
    <property type="match status" value="2"/>
</dbReference>
<evidence type="ECO:0000256" key="2">
    <source>
        <dbReference type="ARBA" id="ARBA00022679"/>
    </source>
</evidence>
<organism evidence="5 6">
    <name type="scientific">Thraustotheca clavata</name>
    <dbReference type="NCBI Taxonomy" id="74557"/>
    <lineage>
        <taxon>Eukaryota</taxon>
        <taxon>Sar</taxon>
        <taxon>Stramenopiles</taxon>
        <taxon>Oomycota</taxon>
        <taxon>Saprolegniomycetes</taxon>
        <taxon>Saprolegniales</taxon>
        <taxon>Achlyaceae</taxon>
        <taxon>Thraustotheca</taxon>
    </lineage>
</organism>
<feature type="domain" description="Ribosomal RNA large subunit methyltransferase K/L-like methyltransferase" evidence="4">
    <location>
        <begin position="178"/>
        <end position="222"/>
    </location>
</feature>
<dbReference type="PANTHER" id="PTHR13370">
    <property type="entry name" value="RNA METHYLASE-RELATED"/>
    <property type="match status" value="1"/>
</dbReference>
<dbReference type="PROSITE" id="PS00092">
    <property type="entry name" value="N6_MTASE"/>
    <property type="match status" value="1"/>
</dbReference>
<dbReference type="InterPro" id="IPR002110">
    <property type="entry name" value="Ankyrin_rpt"/>
</dbReference>
<keyword evidence="3" id="KW-0040">ANK repeat</keyword>
<keyword evidence="1" id="KW-0489">Methyltransferase</keyword>
<evidence type="ECO:0000256" key="1">
    <source>
        <dbReference type="ARBA" id="ARBA00022603"/>
    </source>
</evidence>
<dbReference type="InterPro" id="IPR036770">
    <property type="entry name" value="Ankyrin_rpt-contain_sf"/>
</dbReference>
<dbReference type="InterPro" id="IPR000241">
    <property type="entry name" value="RlmKL-like_Mtase"/>
</dbReference>
<proteinExistence type="predicted"/>
<dbReference type="AlphaFoldDB" id="A0A1V9ZLD2"/>
<evidence type="ECO:0000256" key="3">
    <source>
        <dbReference type="PROSITE-ProRule" id="PRU00023"/>
    </source>
</evidence>
<feature type="non-terminal residue" evidence="5">
    <location>
        <position position="629"/>
    </location>
</feature>
<dbReference type="SMART" id="SM00248">
    <property type="entry name" value="ANK"/>
    <property type="match status" value="4"/>
</dbReference>